<name>W9R4D3_9ROSA</name>
<dbReference type="OrthoDB" id="10255414at2759"/>
<dbReference type="Proteomes" id="UP000030645">
    <property type="component" value="Unassembled WGS sequence"/>
</dbReference>
<feature type="region of interest" description="Disordered" evidence="1">
    <location>
        <begin position="50"/>
        <end position="106"/>
    </location>
</feature>
<reference evidence="3" key="1">
    <citation type="submission" date="2013-01" db="EMBL/GenBank/DDBJ databases">
        <title>Draft Genome Sequence of a Mulberry Tree, Morus notabilis C.K. Schneid.</title>
        <authorList>
            <person name="He N."/>
            <person name="Zhao S."/>
        </authorList>
    </citation>
    <scope>NUCLEOTIDE SEQUENCE</scope>
</reference>
<evidence type="ECO:0000313" key="3">
    <source>
        <dbReference type="Proteomes" id="UP000030645"/>
    </source>
</evidence>
<accession>W9R4D3</accession>
<sequence length="120" mass="13250">MANENELKDEVAEIAQFDPTKKKKKKKVVFQDAVDDAVENLAEKTENLSVSDGLEGTFSGSKKKKKKPVESNILIDESGDAPEELEDRTGDDGDGEGGGIVLHSRYPWEGSDRDYAYEEV</sequence>
<evidence type="ECO:0000313" key="2">
    <source>
        <dbReference type="EMBL" id="EXB56017.1"/>
    </source>
</evidence>
<feature type="compositionally biased region" description="Acidic residues" evidence="1">
    <location>
        <begin position="77"/>
        <end position="86"/>
    </location>
</feature>
<proteinExistence type="predicted"/>
<organism evidence="2 3">
    <name type="scientific">Morus notabilis</name>
    <dbReference type="NCBI Taxonomy" id="981085"/>
    <lineage>
        <taxon>Eukaryota</taxon>
        <taxon>Viridiplantae</taxon>
        <taxon>Streptophyta</taxon>
        <taxon>Embryophyta</taxon>
        <taxon>Tracheophyta</taxon>
        <taxon>Spermatophyta</taxon>
        <taxon>Magnoliopsida</taxon>
        <taxon>eudicotyledons</taxon>
        <taxon>Gunneridae</taxon>
        <taxon>Pentapetalae</taxon>
        <taxon>rosids</taxon>
        <taxon>fabids</taxon>
        <taxon>Rosales</taxon>
        <taxon>Moraceae</taxon>
        <taxon>Moreae</taxon>
        <taxon>Morus</taxon>
    </lineage>
</organism>
<dbReference type="eggNOG" id="KOG2768">
    <property type="taxonomic scope" value="Eukaryota"/>
</dbReference>
<protein>
    <submittedName>
        <fullName evidence="2">Uncharacterized protein</fullName>
    </submittedName>
</protein>
<dbReference type="AlphaFoldDB" id="W9R4D3"/>
<dbReference type="STRING" id="981085.W9R4D3"/>
<dbReference type="EMBL" id="KE344275">
    <property type="protein sequence ID" value="EXB56017.1"/>
    <property type="molecule type" value="Genomic_DNA"/>
</dbReference>
<evidence type="ECO:0000256" key="1">
    <source>
        <dbReference type="SAM" id="MobiDB-lite"/>
    </source>
</evidence>
<dbReference type="KEGG" id="mnt:21401767"/>
<gene>
    <name evidence="2" type="ORF">L484_018806</name>
</gene>
<keyword evidence="3" id="KW-1185">Reference proteome</keyword>